<reference evidence="3 4" key="1">
    <citation type="submission" date="2020-05" db="EMBL/GenBank/DDBJ databases">
        <title>WGS assembly of Panicum virgatum.</title>
        <authorList>
            <person name="Lovell J.T."/>
            <person name="Jenkins J."/>
            <person name="Shu S."/>
            <person name="Juenger T.E."/>
            <person name="Schmutz J."/>
        </authorList>
    </citation>
    <scope>NUCLEOTIDE SEQUENCE [LARGE SCALE GENOMIC DNA]</scope>
    <source>
        <strain evidence="4">cv. AP13</strain>
    </source>
</reference>
<sequence>MWGQLLRQSLFLLRPLIFPCSGRFPWPPALLSGLAASSTTSLRPTPSSEATLASFASAVPSPSQEVAPGPGQTSFLSSLLRGRSDPRGSTAEPS</sequence>
<dbReference type="EMBL" id="CM029051">
    <property type="protein sequence ID" value="KAG2560826.1"/>
    <property type="molecule type" value="Genomic_DNA"/>
</dbReference>
<organism evidence="3 4">
    <name type="scientific">Panicum virgatum</name>
    <name type="common">Blackwell switchgrass</name>
    <dbReference type="NCBI Taxonomy" id="38727"/>
    <lineage>
        <taxon>Eukaryota</taxon>
        <taxon>Viridiplantae</taxon>
        <taxon>Streptophyta</taxon>
        <taxon>Embryophyta</taxon>
        <taxon>Tracheophyta</taxon>
        <taxon>Spermatophyta</taxon>
        <taxon>Magnoliopsida</taxon>
        <taxon>Liliopsida</taxon>
        <taxon>Poales</taxon>
        <taxon>Poaceae</taxon>
        <taxon>PACMAD clade</taxon>
        <taxon>Panicoideae</taxon>
        <taxon>Panicodae</taxon>
        <taxon>Paniceae</taxon>
        <taxon>Panicinae</taxon>
        <taxon>Panicum</taxon>
        <taxon>Panicum sect. Hiantes</taxon>
    </lineage>
</organism>
<name>A0A8T0PP29_PANVG</name>
<feature type="chain" id="PRO_5035820277" description="Secreted protein" evidence="2">
    <location>
        <begin position="23"/>
        <end position="94"/>
    </location>
</feature>
<accession>A0A8T0PP29</accession>
<evidence type="ECO:0000256" key="1">
    <source>
        <dbReference type="SAM" id="MobiDB-lite"/>
    </source>
</evidence>
<evidence type="ECO:0008006" key="5">
    <source>
        <dbReference type="Google" id="ProtNLM"/>
    </source>
</evidence>
<evidence type="ECO:0000256" key="2">
    <source>
        <dbReference type="SAM" id="SignalP"/>
    </source>
</evidence>
<keyword evidence="2" id="KW-0732">Signal</keyword>
<comment type="caution">
    <text evidence="3">The sequence shown here is derived from an EMBL/GenBank/DDBJ whole genome shotgun (WGS) entry which is preliminary data.</text>
</comment>
<protein>
    <recommendedName>
        <fullName evidence="5">Secreted protein</fullName>
    </recommendedName>
</protein>
<evidence type="ECO:0000313" key="4">
    <source>
        <dbReference type="Proteomes" id="UP000823388"/>
    </source>
</evidence>
<dbReference type="Proteomes" id="UP000823388">
    <property type="component" value="Chromosome 8K"/>
</dbReference>
<feature type="signal peptide" evidence="2">
    <location>
        <begin position="1"/>
        <end position="22"/>
    </location>
</feature>
<keyword evidence="4" id="KW-1185">Reference proteome</keyword>
<gene>
    <name evidence="3" type="ORF">PVAP13_8KG089615</name>
</gene>
<dbReference type="AlphaFoldDB" id="A0A8T0PP29"/>
<evidence type="ECO:0000313" key="3">
    <source>
        <dbReference type="EMBL" id="KAG2560826.1"/>
    </source>
</evidence>
<feature type="region of interest" description="Disordered" evidence="1">
    <location>
        <begin position="60"/>
        <end position="94"/>
    </location>
</feature>
<proteinExistence type="predicted"/>